<dbReference type="AlphaFoldDB" id="A0A220U8R5"/>
<organism evidence="2 3">
    <name type="scientific">Virgibacillus phasianinus</name>
    <dbReference type="NCBI Taxonomy" id="2017483"/>
    <lineage>
        <taxon>Bacteria</taxon>
        <taxon>Bacillati</taxon>
        <taxon>Bacillota</taxon>
        <taxon>Bacilli</taxon>
        <taxon>Bacillales</taxon>
        <taxon>Bacillaceae</taxon>
        <taxon>Virgibacillus</taxon>
    </lineage>
</organism>
<dbReference type="Gene3D" id="3.20.20.140">
    <property type="entry name" value="Metal-dependent hydrolases"/>
    <property type="match status" value="1"/>
</dbReference>
<name>A0A220U8R5_9BACI</name>
<feature type="domain" description="Amidohydrolase 3" evidence="1">
    <location>
        <begin position="54"/>
        <end position="547"/>
    </location>
</feature>
<evidence type="ECO:0000313" key="2">
    <source>
        <dbReference type="EMBL" id="ASK64352.1"/>
    </source>
</evidence>
<dbReference type="SUPFAM" id="SSF51338">
    <property type="entry name" value="Composite domain of metallo-dependent hydrolases"/>
    <property type="match status" value="1"/>
</dbReference>
<dbReference type="Proteomes" id="UP000198312">
    <property type="component" value="Chromosome"/>
</dbReference>
<dbReference type="CDD" id="cd01300">
    <property type="entry name" value="YtcJ_like"/>
    <property type="match status" value="1"/>
</dbReference>
<protein>
    <recommendedName>
        <fullName evidence="1">Amidohydrolase 3 domain-containing protein</fullName>
    </recommendedName>
</protein>
<evidence type="ECO:0000313" key="3">
    <source>
        <dbReference type="Proteomes" id="UP000198312"/>
    </source>
</evidence>
<reference evidence="2 3" key="1">
    <citation type="submission" date="2017-07" db="EMBL/GenBank/DDBJ databases">
        <title>Virgibacillus sp. LM2416.</title>
        <authorList>
            <person name="Tak E.J."/>
            <person name="Bae J.-W."/>
        </authorList>
    </citation>
    <scope>NUCLEOTIDE SEQUENCE [LARGE SCALE GENOMIC DNA]</scope>
    <source>
        <strain evidence="2 3">LM2416</strain>
    </source>
</reference>
<dbReference type="OrthoDB" id="9767366at2"/>
<dbReference type="InterPro" id="IPR011059">
    <property type="entry name" value="Metal-dep_hydrolase_composite"/>
</dbReference>
<dbReference type="SUPFAM" id="SSF51556">
    <property type="entry name" value="Metallo-dependent hydrolases"/>
    <property type="match status" value="1"/>
</dbReference>
<evidence type="ECO:0000259" key="1">
    <source>
        <dbReference type="Pfam" id="PF07969"/>
    </source>
</evidence>
<dbReference type="InterPro" id="IPR033932">
    <property type="entry name" value="YtcJ-like"/>
</dbReference>
<proteinExistence type="predicted"/>
<dbReference type="InterPro" id="IPR013108">
    <property type="entry name" value="Amidohydro_3"/>
</dbReference>
<dbReference type="GO" id="GO:0016810">
    <property type="term" value="F:hydrolase activity, acting on carbon-nitrogen (but not peptide) bonds"/>
    <property type="evidence" value="ECO:0007669"/>
    <property type="project" value="InterPro"/>
</dbReference>
<dbReference type="Pfam" id="PF07969">
    <property type="entry name" value="Amidohydro_3"/>
    <property type="match status" value="1"/>
</dbReference>
<dbReference type="KEGG" id="vil:CFK37_09480"/>
<sequence>MVQADLVITNGGILTLDQDNNRAGSVAVKDGRITGIWQESEPPKNEVSITGQTQVIDLDGATLIPGFIDTHNHISAYARMKSFLNCSTPPNRNIADILSSVQKRCERTQKGEWINGFGYDDTMLEEARHITKEELDSVSPDHPIFISHISGHSAIANSLAFEKAGIDESVSDSQGGYFGRDDNGQLNGVIFESLAMERFTKKIPEPTKEDLLEQFDEAAQDYLAHGITMNTDSAVGMSGDAEKEIDVHMEASLRGINPMRSQLMIVHKLLQKNGLFGDYTAKQLDQELSDRSNGRVKLDSAKLFQDGSIQALTSALREPYYCDKQKSGQLFHDQKAFNEELADLHTRGFRIAIHGNGDRAIGSIIDGYAHALDAEPRADHRHRIEHVQTGTKQDIEKMGNLGVAGSFFINHVYYWGERHKRLFLGPDRASRISPLADAVEHNLLFTLHSDCPITPISPLFSVWAAVNRLTREGEVLGAEQRIDVVTALKSMTIYGAYLNFDEANAGSIEVGKRADFAVLEADPTKVDPKEIKDIKVQGTFVDGEMVYRKEGVVTE</sequence>
<dbReference type="PANTHER" id="PTHR22642:SF2">
    <property type="entry name" value="PROTEIN LONG AFTER FAR-RED 3"/>
    <property type="match status" value="1"/>
</dbReference>
<dbReference type="Gene3D" id="2.30.40.10">
    <property type="entry name" value="Urease, subunit C, domain 1"/>
    <property type="match status" value="1"/>
</dbReference>
<accession>A0A220U8R5</accession>
<dbReference type="EMBL" id="CP022315">
    <property type="protein sequence ID" value="ASK64352.1"/>
    <property type="molecule type" value="Genomic_DNA"/>
</dbReference>
<keyword evidence="3" id="KW-1185">Reference proteome</keyword>
<dbReference type="InterPro" id="IPR032466">
    <property type="entry name" value="Metal_Hydrolase"/>
</dbReference>
<gene>
    <name evidence="2" type="ORF">CFK37_09480</name>
</gene>
<dbReference type="Gene3D" id="3.10.310.70">
    <property type="match status" value="1"/>
</dbReference>
<dbReference type="PANTHER" id="PTHR22642">
    <property type="entry name" value="IMIDAZOLONEPROPIONASE"/>
    <property type="match status" value="1"/>
</dbReference>